<feature type="signal peptide" evidence="2">
    <location>
        <begin position="1"/>
        <end position="19"/>
    </location>
</feature>
<organism evidence="3 4">
    <name type="scientific">Coemansia spiralis</name>
    <dbReference type="NCBI Taxonomy" id="417178"/>
    <lineage>
        <taxon>Eukaryota</taxon>
        <taxon>Fungi</taxon>
        <taxon>Fungi incertae sedis</taxon>
        <taxon>Zoopagomycota</taxon>
        <taxon>Kickxellomycotina</taxon>
        <taxon>Kickxellomycetes</taxon>
        <taxon>Kickxellales</taxon>
        <taxon>Kickxellaceae</taxon>
        <taxon>Coemansia</taxon>
    </lineage>
</organism>
<dbReference type="OrthoDB" id="5571955at2759"/>
<keyword evidence="2" id="KW-0732">Signal</keyword>
<reference evidence="3" key="1">
    <citation type="submission" date="2022-07" db="EMBL/GenBank/DDBJ databases">
        <title>Phylogenomic reconstructions and comparative analyses of Kickxellomycotina fungi.</title>
        <authorList>
            <person name="Reynolds N.K."/>
            <person name="Stajich J.E."/>
            <person name="Barry K."/>
            <person name="Grigoriev I.V."/>
            <person name="Crous P."/>
            <person name="Smith M.E."/>
        </authorList>
    </citation>
    <scope>NUCLEOTIDE SEQUENCE</scope>
    <source>
        <strain evidence="3">NRRL 3115</strain>
    </source>
</reference>
<dbReference type="EMBL" id="JANBTW010000004">
    <property type="protein sequence ID" value="KAJ2680617.1"/>
    <property type="molecule type" value="Genomic_DNA"/>
</dbReference>
<dbReference type="AlphaFoldDB" id="A0A9W8L195"/>
<feature type="region of interest" description="Disordered" evidence="1">
    <location>
        <begin position="131"/>
        <end position="189"/>
    </location>
</feature>
<dbReference type="Proteomes" id="UP001151518">
    <property type="component" value="Unassembled WGS sequence"/>
</dbReference>
<gene>
    <name evidence="3" type="ORF">GGI25_000590</name>
</gene>
<sequence length="224" mass="23351">MKLMHTFLSILFIVGGTTADTADYASFMSSLSYNWQNEFSDLRYQVEQLQHTDPQQYQQLAAQLGLKPGTQIDVPSQFDATWASKFVAAAQLYTPPAATVETMLETGGASTINSGLLITAQVTASVGASDLEGDSASVDESESDGGDSSHGAHKHSSGTSDEGATDGLDSEPTFTQNGNPVVGQLNTANTPIVPSGHGYSAAPSIEPSAALALGYMLLLGAMLL</sequence>
<protein>
    <submittedName>
        <fullName evidence="3">Uncharacterized protein</fullName>
    </submittedName>
</protein>
<evidence type="ECO:0000256" key="2">
    <source>
        <dbReference type="SAM" id="SignalP"/>
    </source>
</evidence>
<evidence type="ECO:0000313" key="3">
    <source>
        <dbReference type="EMBL" id="KAJ2680617.1"/>
    </source>
</evidence>
<name>A0A9W8L195_9FUNG</name>
<comment type="caution">
    <text evidence="3">The sequence shown here is derived from an EMBL/GenBank/DDBJ whole genome shotgun (WGS) entry which is preliminary data.</text>
</comment>
<proteinExistence type="predicted"/>
<accession>A0A9W8L195</accession>
<evidence type="ECO:0000313" key="4">
    <source>
        <dbReference type="Proteomes" id="UP001151518"/>
    </source>
</evidence>
<feature type="chain" id="PRO_5040805421" evidence="2">
    <location>
        <begin position="20"/>
        <end position="224"/>
    </location>
</feature>
<feature type="compositionally biased region" description="Polar residues" evidence="1">
    <location>
        <begin position="172"/>
        <end position="189"/>
    </location>
</feature>
<evidence type="ECO:0000256" key="1">
    <source>
        <dbReference type="SAM" id="MobiDB-lite"/>
    </source>
</evidence>
<feature type="compositionally biased region" description="Acidic residues" evidence="1">
    <location>
        <begin position="131"/>
        <end position="145"/>
    </location>
</feature>